<protein>
    <submittedName>
        <fullName evidence="2">Uncharacterized protein</fullName>
    </submittedName>
</protein>
<organism evidence="2 3">
    <name type="scientific">Faecalibacterium prausnitzii M21/2</name>
    <dbReference type="NCBI Taxonomy" id="411485"/>
    <lineage>
        <taxon>Bacteria</taxon>
        <taxon>Bacillati</taxon>
        <taxon>Bacillota</taxon>
        <taxon>Clostridia</taxon>
        <taxon>Eubacteriales</taxon>
        <taxon>Oscillospiraceae</taxon>
        <taxon>Faecalibacterium</taxon>
    </lineage>
</organism>
<evidence type="ECO:0000313" key="3">
    <source>
        <dbReference type="Proteomes" id="UP000005945"/>
    </source>
</evidence>
<dbReference type="GeneID" id="75068324"/>
<dbReference type="EMBL" id="ABED02000025">
    <property type="protein sequence ID" value="EDP21715.1"/>
    <property type="molecule type" value="Genomic_DNA"/>
</dbReference>
<comment type="caution">
    <text evidence="2">The sequence shown here is derived from an EMBL/GenBank/DDBJ whole genome shotgun (WGS) entry which is preliminary data.</text>
</comment>
<evidence type="ECO:0000313" key="2">
    <source>
        <dbReference type="EMBL" id="EDP21715.1"/>
    </source>
</evidence>
<dbReference type="Proteomes" id="UP000005945">
    <property type="component" value="Unassembled WGS sequence"/>
</dbReference>
<keyword evidence="1" id="KW-0812">Transmembrane</keyword>
<dbReference type="HOGENOM" id="CLU_2193080_0_0_9"/>
<gene>
    <name evidence="2" type="ORF">FAEPRAM212_01536</name>
</gene>
<accession>A8SB17</accession>
<name>A8SB17_9FIRM</name>
<reference evidence="2 3" key="1">
    <citation type="submission" date="2007-09" db="EMBL/GenBank/DDBJ databases">
        <title>Draft genome sequence of Faecalibacterium prausnitzii M21/2.</title>
        <authorList>
            <person name="Sudarsanam P."/>
            <person name="Ley R."/>
            <person name="Guruge J."/>
            <person name="Turnbaugh P.J."/>
            <person name="Mahowald M."/>
            <person name="Liep D."/>
            <person name="Gordon J."/>
        </authorList>
    </citation>
    <scope>NUCLEOTIDE SEQUENCE [LARGE SCALE GENOMIC DNA]</scope>
    <source>
        <strain evidence="2 3">M21/2</strain>
    </source>
</reference>
<reference evidence="2 3" key="2">
    <citation type="submission" date="2007-09" db="EMBL/GenBank/DDBJ databases">
        <authorList>
            <person name="Fulton L."/>
            <person name="Clifton S."/>
            <person name="Fulton B."/>
            <person name="Xu J."/>
            <person name="Minx P."/>
            <person name="Pepin K.H."/>
            <person name="Johnson M."/>
            <person name="Thiruvilangam P."/>
            <person name="Bhonagiri V."/>
            <person name="Nash W.E."/>
            <person name="Mardis E.R."/>
            <person name="Wilson R.K."/>
        </authorList>
    </citation>
    <scope>NUCLEOTIDE SEQUENCE [LARGE SCALE GENOMIC DNA]</scope>
    <source>
        <strain evidence="2 3">M21/2</strain>
    </source>
</reference>
<dbReference type="AlphaFoldDB" id="A8SB17"/>
<proteinExistence type="predicted"/>
<keyword evidence="1" id="KW-0472">Membrane</keyword>
<dbReference type="RefSeq" id="WP_005923641.1">
    <property type="nucleotide sequence ID" value="NZ_DS483500.1"/>
</dbReference>
<sequence length="108" mass="11772">MEISEIATAILPSVMEIIGTIIMLVAAKVGIPWLREQRIFSLIKKLVKAAEKAAEAGKIPKTDKHALVVKLLAAKGIEITPFWDAFIDAAIKEMDQVGDAMADEITKE</sequence>
<keyword evidence="1" id="KW-1133">Transmembrane helix</keyword>
<feature type="transmembrane region" description="Helical" evidence="1">
    <location>
        <begin position="6"/>
        <end position="31"/>
    </location>
</feature>
<evidence type="ECO:0000256" key="1">
    <source>
        <dbReference type="SAM" id="Phobius"/>
    </source>
</evidence>